<dbReference type="EMBL" id="DACQKT010000001">
    <property type="protein sequence ID" value="HAS6675855.1"/>
    <property type="molecule type" value="Genomic_DNA"/>
</dbReference>
<reference evidence="1" key="1">
    <citation type="journal article" date="2018" name="Genome Biol.">
        <title>SKESA: strategic k-mer extension for scrupulous assemblies.</title>
        <authorList>
            <person name="Souvorov A."/>
            <person name="Agarwala R."/>
            <person name="Lipman D.J."/>
        </authorList>
    </citation>
    <scope>NUCLEOTIDE SEQUENCE</scope>
    <source>
        <strain evidence="1">1930</strain>
    </source>
</reference>
<reference evidence="1" key="2">
    <citation type="submission" date="2019-12" db="EMBL/GenBank/DDBJ databases">
        <authorList>
            <consortium name="NCBI Pathogen Detection Project"/>
        </authorList>
    </citation>
    <scope>NUCLEOTIDE SEQUENCE</scope>
    <source>
        <strain evidence="1">1930</strain>
    </source>
</reference>
<dbReference type="Proteomes" id="UP000856022">
    <property type="component" value="Unassembled WGS sequence"/>
</dbReference>
<gene>
    <name evidence="1" type="ORF">I7278_03410</name>
</gene>
<name>A0A8H9JWX9_VIBPH</name>
<proteinExistence type="predicted"/>
<evidence type="ECO:0000313" key="1">
    <source>
        <dbReference type="EMBL" id="HAS6675855.1"/>
    </source>
</evidence>
<accession>A0A8H9JWX9</accession>
<dbReference type="AlphaFoldDB" id="A0A8H9JWX9"/>
<sequence length="148" mass="17245">MSNSLFLVEYEQTPDGKLIEETAHIIQSAFIDQRLLERLESDWGFNTTSILEEEGSEETIEIKHLDDKKIHEVYDYFFEAFKKLIIKANDRLQALAQENVLTTQRSNHKSQFDFSDVEQFRVLTNLIAILKIKIEQYNGSNTVFLKVG</sequence>
<protein>
    <submittedName>
        <fullName evidence="1">Uncharacterized protein</fullName>
    </submittedName>
</protein>
<comment type="caution">
    <text evidence="1">The sequence shown here is derived from an EMBL/GenBank/DDBJ whole genome shotgun (WGS) entry which is preliminary data.</text>
</comment>
<organism evidence="1">
    <name type="scientific">Vibrio parahaemolyticus</name>
    <dbReference type="NCBI Taxonomy" id="670"/>
    <lineage>
        <taxon>Bacteria</taxon>
        <taxon>Pseudomonadati</taxon>
        <taxon>Pseudomonadota</taxon>
        <taxon>Gammaproteobacteria</taxon>
        <taxon>Vibrionales</taxon>
        <taxon>Vibrionaceae</taxon>
        <taxon>Vibrio</taxon>
    </lineage>
</organism>